<dbReference type="RefSeq" id="WP_214621642.1">
    <property type="nucleotide sequence ID" value="NZ_JAHGAW010000002.1"/>
</dbReference>
<proteinExistence type="predicted"/>
<dbReference type="PANTHER" id="PTHR48050:SF13">
    <property type="entry name" value="STEROL 3-BETA-GLUCOSYLTRANSFERASE UGT80A2"/>
    <property type="match status" value="1"/>
</dbReference>
<gene>
    <name evidence="2" type="ORF">KK488_02860</name>
</gene>
<dbReference type="Gene3D" id="3.40.50.2000">
    <property type="entry name" value="Glycogen Phosphorylase B"/>
    <property type="match status" value="2"/>
</dbReference>
<dbReference type="EMBL" id="JAHGAW010000002">
    <property type="protein sequence ID" value="MBT2185879.1"/>
    <property type="molecule type" value="Genomic_DNA"/>
</dbReference>
<feature type="domain" description="Erythromycin biosynthesis protein CIII-like C-terminal" evidence="1">
    <location>
        <begin position="280"/>
        <end position="422"/>
    </location>
</feature>
<protein>
    <submittedName>
        <fullName evidence="2">Glycosyltransferase</fullName>
    </submittedName>
</protein>
<accession>A0A9X1AJB3</accession>
<reference evidence="2" key="1">
    <citation type="submission" date="2021-05" db="EMBL/GenBank/DDBJ databases">
        <title>Genome of Sphingobium sp. strain.</title>
        <authorList>
            <person name="Fan R."/>
        </authorList>
    </citation>
    <scope>NUCLEOTIDE SEQUENCE</scope>
    <source>
        <strain evidence="2">H33</strain>
    </source>
</reference>
<dbReference type="SUPFAM" id="SSF53756">
    <property type="entry name" value="UDP-Glycosyltransferase/glycogen phosphorylase"/>
    <property type="match status" value="1"/>
</dbReference>
<dbReference type="Pfam" id="PF06722">
    <property type="entry name" value="EryCIII-like_C"/>
    <property type="match status" value="1"/>
</dbReference>
<dbReference type="GO" id="GO:0008194">
    <property type="term" value="F:UDP-glycosyltransferase activity"/>
    <property type="evidence" value="ECO:0007669"/>
    <property type="project" value="InterPro"/>
</dbReference>
<dbReference type="Proteomes" id="UP001138757">
    <property type="component" value="Unassembled WGS sequence"/>
</dbReference>
<name>A0A9X1AJB3_9SPHN</name>
<dbReference type="InterPro" id="IPR050426">
    <property type="entry name" value="Glycosyltransferase_28"/>
</dbReference>
<evidence type="ECO:0000313" key="2">
    <source>
        <dbReference type="EMBL" id="MBT2185879.1"/>
    </source>
</evidence>
<evidence type="ECO:0000259" key="1">
    <source>
        <dbReference type="Pfam" id="PF06722"/>
    </source>
</evidence>
<dbReference type="AlphaFoldDB" id="A0A9X1AJB3"/>
<comment type="caution">
    <text evidence="2">The sequence shown here is derived from an EMBL/GenBank/DDBJ whole genome shotgun (WGS) entry which is preliminary data.</text>
</comment>
<organism evidence="2 3">
    <name type="scientific">Sphingobium nicotianae</name>
    <dbReference type="NCBI Taxonomy" id="2782607"/>
    <lineage>
        <taxon>Bacteria</taxon>
        <taxon>Pseudomonadati</taxon>
        <taxon>Pseudomonadota</taxon>
        <taxon>Alphaproteobacteria</taxon>
        <taxon>Sphingomonadales</taxon>
        <taxon>Sphingomonadaceae</taxon>
        <taxon>Sphingobium</taxon>
    </lineage>
</organism>
<evidence type="ECO:0000313" key="3">
    <source>
        <dbReference type="Proteomes" id="UP001138757"/>
    </source>
</evidence>
<dbReference type="GO" id="GO:0016758">
    <property type="term" value="F:hexosyltransferase activity"/>
    <property type="evidence" value="ECO:0007669"/>
    <property type="project" value="UniProtKB-ARBA"/>
</dbReference>
<dbReference type="PANTHER" id="PTHR48050">
    <property type="entry name" value="STEROL 3-BETA-GLUCOSYLTRANSFERASE"/>
    <property type="match status" value="1"/>
</dbReference>
<dbReference type="GO" id="GO:0017000">
    <property type="term" value="P:antibiotic biosynthetic process"/>
    <property type="evidence" value="ECO:0007669"/>
    <property type="project" value="UniProtKB-ARBA"/>
</dbReference>
<dbReference type="InterPro" id="IPR010610">
    <property type="entry name" value="EryCIII-like_C"/>
</dbReference>
<dbReference type="CDD" id="cd03784">
    <property type="entry name" value="GT1_Gtf-like"/>
    <property type="match status" value="1"/>
</dbReference>
<dbReference type="InterPro" id="IPR002213">
    <property type="entry name" value="UDP_glucos_trans"/>
</dbReference>
<keyword evidence="3" id="KW-1185">Reference proteome</keyword>
<sequence>MDTRKGSYVLATFEGGGSVAPFITLARKLMARGHDVRIVSDECNRGEALASGAAFSPWVRALSRPERGRDHEPVRDWEAENGFAGICMLLDIQIVGRAEDYARDMIEILREHPADLAVVNDLILGAMMGCEALGQPFAVMGCHPLTYPVVDGMVPLGPGLPPAVTPEDRALHQDIRIGTMATFDQRLPAYNKARASVGLPPLPHLAHQIFAARRFLMATSPAYDFAPDVLPDFFAYAGPQLDDNLWSKPWTSPFATDDRRPLALVSFSTTFQDQANQLQQVVDALAALDMRSVVTLGGSIRPDEVRAAPNVHVVESAPHAELMWEASLVINHGGHGTVIKAATAGLPQLVIPHGRDQNDNAMRIVHRGAGLMLPLGADSAAIREAVQRLLDEPAFSDNARALGERIRASYSDHDIIGAVEALALGDVGKDRAEVA</sequence>